<dbReference type="GO" id="GO:0005886">
    <property type="term" value="C:plasma membrane"/>
    <property type="evidence" value="ECO:0007669"/>
    <property type="project" value="UniProtKB-SubCell"/>
</dbReference>
<reference evidence="3 4" key="1">
    <citation type="journal article" date="2014" name="Genome Biol. Evol.">
        <title>The genome of the myxosporean Thelohanellus kitauei shows adaptations to nutrient acquisition within its fish host.</title>
        <authorList>
            <person name="Yang Y."/>
            <person name="Xiong J."/>
            <person name="Zhou Z."/>
            <person name="Huo F."/>
            <person name="Miao W."/>
            <person name="Ran C."/>
            <person name="Liu Y."/>
            <person name="Zhang J."/>
            <person name="Feng J."/>
            <person name="Wang M."/>
            <person name="Wang M."/>
            <person name="Wang L."/>
            <person name="Yao B."/>
        </authorList>
    </citation>
    <scope>NUCLEOTIDE SEQUENCE [LARGE SCALE GENOMIC DNA]</scope>
    <source>
        <strain evidence="3">Wuqing</strain>
    </source>
</reference>
<evidence type="ECO:0000313" key="3">
    <source>
        <dbReference type="EMBL" id="KII73256.1"/>
    </source>
</evidence>
<name>A0A0C2N0Y5_THEKT</name>
<dbReference type="PANTHER" id="PTHR10672">
    <property type="entry name" value="ADDUCIN"/>
    <property type="match status" value="1"/>
</dbReference>
<dbReference type="SMART" id="SM01007">
    <property type="entry name" value="Aldolase_II"/>
    <property type="match status" value="1"/>
</dbReference>
<dbReference type="GO" id="GO:0051015">
    <property type="term" value="F:actin filament binding"/>
    <property type="evidence" value="ECO:0007669"/>
    <property type="project" value="TreeGrafter"/>
</dbReference>
<dbReference type="OrthoDB" id="3238794at2759"/>
<accession>A0A0C2N0Y5</accession>
<dbReference type="AlphaFoldDB" id="A0A0C2N0Y5"/>
<dbReference type="GO" id="GO:0014069">
    <property type="term" value="C:postsynaptic density"/>
    <property type="evidence" value="ECO:0007669"/>
    <property type="project" value="TreeGrafter"/>
</dbReference>
<keyword evidence="4" id="KW-1185">Reference proteome</keyword>
<organism evidence="3 4">
    <name type="scientific">Thelohanellus kitauei</name>
    <name type="common">Myxosporean</name>
    <dbReference type="NCBI Taxonomy" id="669202"/>
    <lineage>
        <taxon>Eukaryota</taxon>
        <taxon>Metazoa</taxon>
        <taxon>Cnidaria</taxon>
        <taxon>Myxozoa</taxon>
        <taxon>Myxosporea</taxon>
        <taxon>Bivalvulida</taxon>
        <taxon>Platysporina</taxon>
        <taxon>Myxobolidae</taxon>
        <taxon>Thelohanellus</taxon>
    </lineage>
</organism>
<comment type="caution">
    <text evidence="3">The sequence shown here is derived from an EMBL/GenBank/DDBJ whole genome shotgun (WGS) entry which is preliminary data.</text>
</comment>
<proteinExistence type="inferred from homology"/>
<comment type="similarity">
    <text evidence="1">Belongs to the aldolase class II family. Adducin subfamily.</text>
</comment>
<dbReference type="Pfam" id="PF00596">
    <property type="entry name" value="Aldolase_II"/>
    <property type="match status" value="1"/>
</dbReference>
<protein>
    <submittedName>
        <fullName evidence="3">Protein hu-li tai shao</fullName>
    </submittedName>
</protein>
<evidence type="ECO:0000259" key="2">
    <source>
        <dbReference type="SMART" id="SM01007"/>
    </source>
</evidence>
<feature type="domain" description="Class II aldolase/adducin N-terminal" evidence="2">
    <location>
        <begin position="34"/>
        <end position="209"/>
    </location>
</feature>
<gene>
    <name evidence="3" type="ORF">RF11_13123</name>
</gene>
<dbReference type="Proteomes" id="UP000031668">
    <property type="component" value="Unassembled WGS sequence"/>
</dbReference>
<evidence type="ECO:0000313" key="4">
    <source>
        <dbReference type="Proteomes" id="UP000031668"/>
    </source>
</evidence>
<sequence>MGINSLNCTKLMKTVSINDLIDPDMTEFEKAFRLKLAQLFHILRLYDAQDSIYDQISYKLSENEFLINPFGLMAWEITAAKLIKIDALSMALGNNFAHNHRLKLFSHIYSLRPDVRCLVNLQTIEMHAFSCLEQRRVVYGLDAGVVGKLPVIDFKYEFDSEFFKTFNEQLRGLCRVIVLKNYGAIVMAKTIEEAFFLSYHLQRIASIELKLKNVESVTPHISENIPGNSELNNRGLEVSEFDAHLRLIREHGIINDWTKPLSRVERTLFQSVDEDTERTDQQLTSPLHSELGDDQHVVKERGYESDTSDTAIELRFSQEQIPLIESHKELAMKISSNLASDVGQMNFEEAYKCPGKSRRIRSAAFNSRFIRRSKSLSGVERALFRKTAEDFLNQNK</sequence>
<dbReference type="InterPro" id="IPR036409">
    <property type="entry name" value="Aldolase_II/adducin_N_sf"/>
</dbReference>
<dbReference type="SUPFAM" id="SSF53639">
    <property type="entry name" value="AraD/HMP-PK domain-like"/>
    <property type="match status" value="1"/>
</dbReference>
<dbReference type="GO" id="GO:0005856">
    <property type="term" value="C:cytoskeleton"/>
    <property type="evidence" value="ECO:0007669"/>
    <property type="project" value="TreeGrafter"/>
</dbReference>
<dbReference type="InterPro" id="IPR051017">
    <property type="entry name" value="Aldolase-II_Adducin_sf"/>
</dbReference>
<dbReference type="EMBL" id="JWZT01000920">
    <property type="protein sequence ID" value="KII73256.1"/>
    <property type="molecule type" value="Genomic_DNA"/>
</dbReference>
<dbReference type="PANTHER" id="PTHR10672:SF3">
    <property type="entry name" value="PROTEIN HU-LI TAI SHAO"/>
    <property type="match status" value="1"/>
</dbReference>
<evidence type="ECO:0000256" key="1">
    <source>
        <dbReference type="ARBA" id="ARBA00006274"/>
    </source>
</evidence>
<dbReference type="InterPro" id="IPR001303">
    <property type="entry name" value="Aldolase_II/adducin_N"/>
</dbReference>
<dbReference type="Gene3D" id="3.40.225.10">
    <property type="entry name" value="Class II aldolase/adducin N-terminal domain"/>
    <property type="match status" value="1"/>
</dbReference>